<evidence type="ECO:0000256" key="3">
    <source>
        <dbReference type="ARBA" id="ARBA00022692"/>
    </source>
</evidence>
<gene>
    <name evidence="7" type="ORF">Adt_14919</name>
</gene>
<dbReference type="EMBL" id="JBFOLK010000004">
    <property type="protein sequence ID" value="KAL2518672.1"/>
    <property type="molecule type" value="Genomic_DNA"/>
</dbReference>
<evidence type="ECO:0000256" key="2">
    <source>
        <dbReference type="ARBA" id="ARBA00008803"/>
    </source>
</evidence>
<dbReference type="PANTHER" id="PTHR13317">
    <property type="entry name" value="TRANSMEMBRANE ANTERIOR POSTERIOR TRANSFORMATION PROTEIN 1 HOMOLOG"/>
    <property type="match status" value="1"/>
</dbReference>
<accession>A0ABD1U0Z5</accession>
<comment type="similarity">
    <text evidence="2">Belongs to the TAPT1 family.</text>
</comment>
<name>A0ABD1U0Z5_9LAMI</name>
<feature type="transmembrane region" description="Helical" evidence="6">
    <location>
        <begin position="6"/>
        <end position="25"/>
    </location>
</feature>
<dbReference type="InterPro" id="IPR008010">
    <property type="entry name" value="Tatp1"/>
</dbReference>
<keyword evidence="8" id="KW-1185">Reference proteome</keyword>
<keyword evidence="4 6" id="KW-1133">Transmembrane helix</keyword>
<dbReference type="GO" id="GO:0016020">
    <property type="term" value="C:membrane"/>
    <property type="evidence" value="ECO:0007669"/>
    <property type="project" value="UniProtKB-SubCell"/>
</dbReference>
<keyword evidence="3 6" id="KW-0812">Transmembrane</keyword>
<evidence type="ECO:0000313" key="8">
    <source>
        <dbReference type="Proteomes" id="UP001604336"/>
    </source>
</evidence>
<evidence type="ECO:0000313" key="7">
    <source>
        <dbReference type="EMBL" id="KAL2518672.1"/>
    </source>
</evidence>
<comment type="subcellular location">
    <subcellularLocation>
        <location evidence="1">Membrane</location>
        <topology evidence="1">Multi-pass membrane protein</topology>
    </subcellularLocation>
</comment>
<proteinExistence type="inferred from homology"/>
<dbReference type="Pfam" id="PF05346">
    <property type="entry name" value="DUF747"/>
    <property type="match status" value="1"/>
</dbReference>
<sequence length="135" mass="15634">MFTVWYILIQLSGSIFLAFVLFVLAQNILEAEGPWFESFHFNAFVVYVCEVMIDIIKHSFIAKFNDIKPIAFSEFLEDLCKQTQNIQTENGKKNLTFVPLAPACEVIRVLRPVYAAHLPYSPLAWRLFGFFCYLP</sequence>
<evidence type="ECO:0000256" key="1">
    <source>
        <dbReference type="ARBA" id="ARBA00004141"/>
    </source>
</evidence>
<comment type="caution">
    <text evidence="7">The sequence shown here is derived from an EMBL/GenBank/DDBJ whole genome shotgun (WGS) entry which is preliminary data.</text>
</comment>
<dbReference type="Proteomes" id="UP001604336">
    <property type="component" value="Unassembled WGS sequence"/>
</dbReference>
<keyword evidence="5 6" id="KW-0472">Membrane</keyword>
<dbReference type="PANTHER" id="PTHR13317:SF4">
    <property type="entry name" value="TRANSMEMBRANE ANTERIOR POSTERIOR TRANSFORMATION PROTEIN 1 HOMOLOG"/>
    <property type="match status" value="1"/>
</dbReference>
<organism evidence="7 8">
    <name type="scientific">Abeliophyllum distichum</name>
    <dbReference type="NCBI Taxonomy" id="126358"/>
    <lineage>
        <taxon>Eukaryota</taxon>
        <taxon>Viridiplantae</taxon>
        <taxon>Streptophyta</taxon>
        <taxon>Embryophyta</taxon>
        <taxon>Tracheophyta</taxon>
        <taxon>Spermatophyta</taxon>
        <taxon>Magnoliopsida</taxon>
        <taxon>eudicotyledons</taxon>
        <taxon>Gunneridae</taxon>
        <taxon>Pentapetalae</taxon>
        <taxon>asterids</taxon>
        <taxon>lamiids</taxon>
        <taxon>Lamiales</taxon>
        <taxon>Oleaceae</taxon>
        <taxon>Forsythieae</taxon>
        <taxon>Abeliophyllum</taxon>
    </lineage>
</organism>
<evidence type="ECO:0000256" key="5">
    <source>
        <dbReference type="ARBA" id="ARBA00023136"/>
    </source>
</evidence>
<reference evidence="8" key="1">
    <citation type="submission" date="2024-07" db="EMBL/GenBank/DDBJ databases">
        <title>Two chromosome-level genome assemblies of Korean endemic species Abeliophyllum distichum and Forsythia ovata (Oleaceae).</title>
        <authorList>
            <person name="Jang H."/>
        </authorList>
    </citation>
    <scope>NUCLEOTIDE SEQUENCE [LARGE SCALE GENOMIC DNA]</scope>
</reference>
<evidence type="ECO:0000256" key="6">
    <source>
        <dbReference type="SAM" id="Phobius"/>
    </source>
</evidence>
<evidence type="ECO:0000256" key="4">
    <source>
        <dbReference type="ARBA" id="ARBA00022989"/>
    </source>
</evidence>
<dbReference type="AlphaFoldDB" id="A0ABD1U0Z5"/>
<protein>
    <submittedName>
        <fullName evidence="7">Protein POLLEN DEFECTIVE IN GUIDANCE 1</fullName>
    </submittedName>
</protein>